<evidence type="ECO:0000313" key="2">
    <source>
        <dbReference type="EMBL" id="WPH03767.1"/>
    </source>
</evidence>
<organism evidence="2 3">
    <name type="scientific">Acrodontium crateriforme</name>
    <dbReference type="NCBI Taxonomy" id="150365"/>
    <lineage>
        <taxon>Eukaryota</taxon>
        <taxon>Fungi</taxon>
        <taxon>Dikarya</taxon>
        <taxon>Ascomycota</taxon>
        <taxon>Pezizomycotina</taxon>
        <taxon>Dothideomycetes</taxon>
        <taxon>Dothideomycetidae</taxon>
        <taxon>Mycosphaerellales</taxon>
        <taxon>Teratosphaeriaceae</taxon>
        <taxon>Acrodontium</taxon>
    </lineage>
</organism>
<evidence type="ECO:0000313" key="3">
    <source>
        <dbReference type="Proteomes" id="UP001303373"/>
    </source>
</evidence>
<evidence type="ECO:0000256" key="1">
    <source>
        <dbReference type="SAM" id="MobiDB-lite"/>
    </source>
</evidence>
<gene>
    <name evidence="2" type="ORF">R9X50_00665000</name>
</gene>
<dbReference type="AlphaFoldDB" id="A0AAQ3MDF2"/>
<dbReference type="InterPro" id="IPR027417">
    <property type="entry name" value="P-loop_NTPase"/>
</dbReference>
<protein>
    <recommendedName>
        <fullName evidence="4">Fungal N-terminal domain-containing protein</fullName>
    </recommendedName>
</protein>
<dbReference type="Gene3D" id="3.40.50.300">
    <property type="entry name" value="P-loop containing nucleotide triphosphate hydrolases"/>
    <property type="match status" value="1"/>
</dbReference>
<dbReference type="Proteomes" id="UP001303373">
    <property type="component" value="Chromosome 11"/>
</dbReference>
<evidence type="ECO:0008006" key="4">
    <source>
        <dbReference type="Google" id="ProtNLM"/>
    </source>
</evidence>
<reference evidence="2 3" key="1">
    <citation type="submission" date="2023-11" db="EMBL/GenBank/DDBJ databases">
        <title>An acidophilic fungus is an integral part of prey digestion in a carnivorous sundew plant.</title>
        <authorList>
            <person name="Tsai I.J."/>
        </authorList>
    </citation>
    <scope>NUCLEOTIDE SEQUENCE [LARGE SCALE GENOMIC DNA]</scope>
    <source>
        <strain evidence="2">169a</strain>
    </source>
</reference>
<keyword evidence="3" id="KW-1185">Reference proteome</keyword>
<accession>A0AAQ3MDF2</accession>
<proteinExistence type="predicted"/>
<name>A0AAQ3MDF2_9PEZI</name>
<dbReference type="EMBL" id="CP138590">
    <property type="protein sequence ID" value="WPH03767.1"/>
    <property type="molecule type" value="Genomic_DNA"/>
</dbReference>
<feature type="region of interest" description="Disordered" evidence="1">
    <location>
        <begin position="229"/>
        <end position="292"/>
    </location>
</feature>
<sequence>MDPISAIGAVGAVAGAINEIAELINKLRALYQAFKDADMNLISLISQLNTMKAALEQIELLMHHASSSAQLREDLGLALHACSLHIGVLDRKLSKLELKAGGAGLRWRSRVKVVFDSDEMRECLSRLDHQATALNLLISVLTSRTVTEQKSLLSRSQTRKVFRRIEEDSVSVLALGHDRDFTAEATRTKSEPVAGKSPWKRTLLNIQAKQSESSSGGIARFWRKKTSDGHLKTQACSELQQESEEDPAVTSPEPSEDISPTEPVDSPQATTDLPPPPPPYDSNPEGGPRFSRMLVFGHDESKVPDLVLQAQNLWSSKSTNETKTTWTHPLATGVFKLDTRYFEISIQYHSIHENRRISEEMLAGYKDVSSILFAVTLSNYCDEGHARLTADLELFSCVATDYHLWLAKIVLLLDTTGLEDTLRRNPAHDCFMGGYAGSVDAAVENIRGQFLQAGRMGAGDDRIHVYVGEPDVAAAGAVFAITNHANNMQMNKWSGLSRHPTA</sequence>